<evidence type="ECO:0000313" key="8">
    <source>
        <dbReference type="Proteomes" id="UP000441354"/>
    </source>
</evidence>
<dbReference type="RefSeq" id="WP_151572292.1">
    <property type="nucleotide sequence ID" value="NZ_WBOT01000001.1"/>
</dbReference>
<dbReference type="SUPFAM" id="SSF53067">
    <property type="entry name" value="Actin-like ATPase domain"/>
    <property type="match status" value="1"/>
</dbReference>
<keyword evidence="6" id="KW-0173">Coenzyme A biosynthesis</keyword>
<dbReference type="InterPro" id="IPR043129">
    <property type="entry name" value="ATPase_NBD"/>
</dbReference>
<dbReference type="EMBL" id="WBOT01000001">
    <property type="protein sequence ID" value="KAB2335677.1"/>
    <property type="molecule type" value="Genomic_DNA"/>
</dbReference>
<organism evidence="7 8">
    <name type="scientific">Bacillus mesophilum</name>
    <dbReference type="NCBI Taxonomy" id="1071718"/>
    <lineage>
        <taxon>Bacteria</taxon>
        <taxon>Bacillati</taxon>
        <taxon>Bacillota</taxon>
        <taxon>Bacilli</taxon>
        <taxon>Bacillales</taxon>
        <taxon>Bacillaceae</taxon>
        <taxon>Bacillus</taxon>
    </lineage>
</organism>
<accession>A0A7V7RRS6</accession>
<keyword evidence="8" id="KW-1185">Reference proteome</keyword>
<dbReference type="OrthoDB" id="358216at2"/>
<keyword evidence="2" id="KW-0808">Transferase</keyword>
<keyword evidence="5" id="KW-0067">ATP-binding</keyword>
<comment type="caution">
    <text evidence="7">The sequence shown here is derived from an EMBL/GenBank/DDBJ whole genome shotgun (WGS) entry which is preliminary data.</text>
</comment>
<reference evidence="7 8" key="1">
    <citation type="journal article" date="2014" name="Arch. Microbiol.">
        <title>Bacillus mesophilum sp. nov., strain IITR-54T, a novel 4-chlorobiphenyl dechlorinating bacterium.</title>
        <authorList>
            <person name="Manickam N."/>
            <person name="Singh N.K."/>
            <person name="Bajaj A."/>
            <person name="Kumar R.M."/>
            <person name="Kaur G."/>
            <person name="Kaur N."/>
            <person name="Bala M."/>
            <person name="Kumar A."/>
            <person name="Mayilraj S."/>
        </authorList>
    </citation>
    <scope>NUCLEOTIDE SEQUENCE [LARGE SCALE GENOMIC DNA]</scope>
    <source>
        <strain evidence="7 8">IITR-54</strain>
    </source>
</reference>
<dbReference type="GO" id="GO:0015937">
    <property type="term" value="P:coenzyme A biosynthetic process"/>
    <property type="evidence" value="ECO:0007669"/>
    <property type="project" value="UniProtKB-KW"/>
</dbReference>
<dbReference type="GO" id="GO:0005524">
    <property type="term" value="F:ATP binding"/>
    <property type="evidence" value="ECO:0007669"/>
    <property type="project" value="UniProtKB-KW"/>
</dbReference>
<sequence length="259" mass="27824">MNKLGIDAGATFIKLAYEEHGNIHFKRYPIQEADSLYNWIKMLSPHADIVLTGGGAAELKRNYFPDGETIDEFSAAAAGAKILHQIPEPSLLISIGTGTSILHVEKGTAKRVSGTAMGGGTFLGLGKLLTGKTVYKDLVDLAFKGDRKEADLLVSDVYDGQDQAPLLGELSASNFAKAFNDDINESAKMAALVNMIAETIYLLVLAGSGQQKLPMVFIGAGASNPALRKQLEMYAEMFDYKSIFIENGEYSGAVGALYF</sequence>
<dbReference type="PANTHER" id="PTHR12280:SF20">
    <property type="entry name" value="4'-PHOSPHOPANTETHEINE PHOSPHATASE"/>
    <property type="match status" value="1"/>
</dbReference>
<dbReference type="InterPro" id="IPR011602">
    <property type="entry name" value="Type_II_PanK_bac"/>
</dbReference>
<keyword evidence="1" id="KW-0963">Cytoplasm</keyword>
<dbReference type="PIRSF" id="PIRSF036940">
    <property type="entry name" value="PanK_bac_aCoA"/>
    <property type="match status" value="1"/>
</dbReference>
<dbReference type="PANTHER" id="PTHR12280">
    <property type="entry name" value="PANTOTHENATE KINASE"/>
    <property type="match status" value="1"/>
</dbReference>
<gene>
    <name evidence="7" type="ORF">F7732_03660</name>
</gene>
<dbReference type="Proteomes" id="UP000441354">
    <property type="component" value="Unassembled WGS sequence"/>
</dbReference>
<dbReference type="Pfam" id="PF03630">
    <property type="entry name" value="Fumble"/>
    <property type="match status" value="1"/>
</dbReference>
<evidence type="ECO:0000313" key="7">
    <source>
        <dbReference type="EMBL" id="KAB2335677.1"/>
    </source>
</evidence>
<evidence type="ECO:0000256" key="6">
    <source>
        <dbReference type="ARBA" id="ARBA00022993"/>
    </source>
</evidence>
<keyword evidence="4 7" id="KW-0418">Kinase</keyword>
<evidence type="ECO:0000256" key="4">
    <source>
        <dbReference type="ARBA" id="ARBA00022777"/>
    </source>
</evidence>
<dbReference type="GO" id="GO:0004594">
    <property type="term" value="F:pantothenate kinase activity"/>
    <property type="evidence" value="ECO:0007669"/>
    <property type="project" value="InterPro"/>
</dbReference>
<keyword evidence="3" id="KW-0547">Nucleotide-binding</keyword>
<evidence type="ECO:0000256" key="5">
    <source>
        <dbReference type="ARBA" id="ARBA00022840"/>
    </source>
</evidence>
<name>A0A7V7RRS6_9BACI</name>
<evidence type="ECO:0000256" key="2">
    <source>
        <dbReference type="ARBA" id="ARBA00022679"/>
    </source>
</evidence>
<dbReference type="Gene3D" id="3.30.420.40">
    <property type="match status" value="1"/>
</dbReference>
<proteinExistence type="predicted"/>
<evidence type="ECO:0000256" key="1">
    <source>
        <dbReference type="ARBA" id="ARBA00022490"/>
    </source>
</evidence>
<dbReference type="CDD" id="cd24085">
    <property type="entry name" value="ASKHA_NBD_PanK-II_bac"/>
    <property type="match status" value="1"/>
</dbReference>
<dbReference type="AlphaFoldDB" id="A0A7V7RRS6"/>
<protein>
    <submittedName>
        <fullName evidence="7">Type II pantothenate kinase</fullName>
    </submittedName>
</protein>
<dbReference type="InterPro" id="IPR004567">
    <property type="entry name" value="Type_II_PanK"/>
</dbReference>
<dbReference type="GO" id="GO:0005829">
    <property type="term" value="C:cytosol"/>
    <property type="evidence" value="ECO:0007669"/>
    <property type="project" value="TreeGrafter"/>
</dbReference>
<evidence type="ECO:0000256" key="3">
    <source>
        <dbReference type="ARBA" id="ARBA00022741"/>
    </source>
</evidence>